<dbReference type="AlphaFoldDB" id="A0A0D7AXN6"/>
<protein>
    <recommendedName>
        <fullName evidence="3">Methyltransferase-domain-containing protein</fullName>
    </recommendedName>
</protein>
<dbReference type="CDD" id="cd02440">
    <property type="entry name" value="AdoMet_MTases"/>
    <property type="match status" value="1"/>
</dbReference>
<gene>
    <name evidence="1" type="ORF">CYLTODRAFT_404205</name>
</gene>
<dbReference type="PANTHER" id="PTHR14614">
    <property type="entry name" value="HEPATOCELLULAR CARCINOMA-ASSOCIATED ANTIGEN"/>
    <property type="match status" value="1"/>
</dbReference>
<dbReference type="SUPFAM" id="SSF53335">
    <property type="entry name" value="S-adenosyl-L-methionine-dependent methyltransferases"/>
    <property type="match status" value="1"/>
</dbReference>
<accession>A0A0D7AXN6</accession>
<organism evidence="1 2">
    <name type="scientific">Cylindrobasidium torrendii FP15055 ss-10</name>
    <dbReference type="NCBI Taxonomy" id="1314674"/>
    <lineage>
        <taxon>Eukaryota</taxon>
        <taxon>Fungi</taxon>
        <taxon>Dikarya</taxon>
        <taxon>Basidiomycota</taxon>
        <taxon>Agaricomycotina</taxon>
        <taxon>Agaricomycetes</taxon>
        <taxon>Agaricomycetidae</taxon>
        <taxon>Agaricales</taxon>
        <taxon>Marasmiineae</taxon>
        <taxon>Physalacriaceae</taxon>
        <taxon>Cylindrobasidium</taxon>
    </lineage>
</organism>
<dbReference type="STRING" id="1314674.A0A0D7AXN6"/>
<evidence type="ECO:0008006" key="3">
    <source>
        <dbReference type="Google" id="ProtNLM"/>
    </source>
</evidence>
<evidence type="ECO:0000313" key="1">
    <source>
        <dbReference type="EMBL" id="KIY62725.1"/>
    </source>
</evidence>
<dbReference type="Gene3D" id="3.40.50.150">
    <property type="entry name" value="Vaccinia Virus protein VP39"/>
    <property type="match status" value="1"/>
</dbReference>
<dbReference type="GO" id="GO:0005737">
    <property type="term" value="C:cytoplasm"/>
    <property type="evidence" value="ECO:0007669"/>
    <property type="project" value="TreeGrafter"/>
</dbReference>
<name>A0A0D7AXN6_9AGAR</name>
<evidence type="ECO:0000313" key="2">
    <source>
        <dbReference type="Proteomes" id="UP000054007"/>
    </source>
</evidence>
<proteinExistence type="predicted"/>
<dbReference type="Proteomes" id="UP000054007">
    <property type="component" value="Unassembled WGS sequence"/>
</dbReference>
<dbReference type="OrthoDB" id="413520at2759"/>
<dbReference type="GO" id="GO:0005634">
    <property type="term" value="C:nucleus"/>
    <property type="evidence" value="ECO:0007669"/>
    <property type="project" value="TreeGrafter"/>
</dbReference>
<dbReference type="Pfam" id="PF10294">
    <property type="entry name" value="Methyltransf_16"/>
    <property type="match status" value="1"/>
</dbReference>
<reference evidence="1 2" key="1">
    <citation type="journal article" date="2015" name="Fungal Genet. Biol.">
        <title>Evolution of novel wood decay mechanisms in Agaricales revealed by the genome sequences of Fistulina hepatica and Cylindrobasidium torrendii.</title>
        <authorList>
            <person name="Floudas D."/>
            <person name="Held B.W."/>
            <person name="Riley R."/>
            <person name="Nagy L.G."/>
            <person name="Koehler G."/>
            <person name="Ransdell A.S."/>
            <person name="Younus H."/>
            <person name="Chow J."/>
            <person name="Chiniquy J."/>
            <person name="Lipzen A."/>
            <person name="Tritt A."/>
            <person name="Sun H."/>
            <person name="Haridas S."/>
            <person name="LaButti K."/>
            <person name="Ohm R.A."/>
            <person name="Kues U."/>
            <person name="Blanchette R.A."/>
            <person name="Grigoriev I.V."/>
            <person name="Minto R.E."/>
            <person name="Hibbett D.S."/>
        </authorList>
    </citation>
    <scope>NUCLEOTIDE SEQUENCE [LARGE SCALE GENOMIC DNA]</scope>
    <source>
        <strain evidence="1 2">FP15055 ss-10</strain>
    </source>
</reference>
<dbReference type="GO" id="GO:0008757">
    <property type="term" value="F:S-adenosylmethionine-dependent methyltransferase activity"/>
    <property type="evidence" value="ECO:0007669"/>
    <property type="project" value="UniProtKB-ARBA"/>
</dbReference>
<dbReference type="EMBL" id="KN880754">
    <property type="protein sequence ID" value="KIY62725.1"/>
    <property type="molecule type" value="Genomic_DNA"/>
</dbReference>
<sequence length="356" mass="39199">MFFYISFLRPPPASVPVAGKVTLVPQVANDLRTEYLPGAQDIYYSWHSGTSQTRGVKLTTWRQDTMYREMNVPLPQAAKDRSHWRLILSPSPQEATINLLDVAQLGQTPFPMLSVPIRIGKGGEDKKQEQIERVYALGTGRIKITEQTSFDLDKKIWDSGIGLSSWLASRKRDGLLPPSLGDALFSTSPRRILELGAGTGIVAITIGALRSADSEAEPPECPAEILTTDLDSAMEILRHNIAANSPLFKAQHCSPVARVLDWDSELPAFTQEGFDAIVMADITYNTASFPSLVKTLAGLIERCRKPPVILLGYKQRDEGERTLWPMLKDVGVELTKLDEVLGAGGSPVEIWMSNSP</sequence>
<dbReference type="InterPro" id="IPR019410">
    <property type="entry name" value="Methyltransf_16"/>
</dbReference>
<keyword evidence="2" id="KW-1185">Reference proteome</keyword>
<dbReference type="InterPro" id="IPR029063">
    <property type="entry name" value="SAM-dependent_MTases_sf"/>
</dbReference>
<dbReference type="PANTHER" id="PTHR14614:SF162">
    <property type="entry name" value="EXPRESSED PROTEIN"/>
    <property type="match status" value="1"/>
</dbReference>